<dbReference type="GO" id="GO:0006355">
    <property type="term" value="P:regulation of DNA-templated transcription"/>
    <property type="evidence" value="ECO:0007669"/>
    <property type="project" value="InterPro"/>
</dbReference>
<reference evidence="3 4" key="1">
    <citation type="submission" date="2014-01" db="EMBL/GenBank/DDBJ databases">
        <authorList>
            <person name="Durkin A.S."/>
            <person name="McCorrison J."/>
            <person name="Torralba M."/>
            <person name="Gillis M."/>
            <person name="Haft D.H."/>
            <person name="Methe B."/>
            <person name="Sutton G."/>
            <person name="Nelson K.E."/>
        </authorList>
    </citation>
    <scope>NUCLEOTIDE SEQUENCE [LARGE SCALE GENOMIC DNA]</scope>
    <source>
        <strain evidence="3 4">205/92</strain>
    </source>
</reference>
<protein>
    <submittedName>
        <fullName evidence="3">Ribbon-helix-helix protein, CopG family</fullName>
    </submittedName>
</protein>
<feature type="compositionally biased region" description="Polar residues" evidence="1">
    <location>
        <begin position="1"/>
        <end position="17"/>
    </location>
</feature>
<feature type="domain" description="Ribbon-helix-helix protein CopG" evidence="2">
    <location>
        <begin position="47"/>
        <end position="91"/>
    </location>
</feature>
<dbReference type="AlphaFoldDB" id="A0AAV3M7X9"/>
<sequence length="92" mass="10522">MVKKPSQQATKNRNEITAEQADLLAKRLADKPYGSTENNFQEPEKQRRTTISLSESMLVTLEDMALKNKREGREPKSVSAIVREALEQYLSR</sequence>
<evidence type="ECO:0000313" key="4">
    <source>
        <dbReference type="Proteomes" id="UP000022311"/>
    </source>
</evidence>
<dbReference type="RefSeq" id="WP_036961122.1">
    <property type="nucleotide sequence ID" value="NZ_JALD01000038.1"/>
</dbReference>
<dbReference type="Pfam" id="PF01402">
    <property type="entry name" value="RHH_1"/>
    <property type="match status" value="1"/>
</dbReference>
<evidence type="ECO:0000256" key="1">
    <source>
        <dbReference type="SAM" id="MobiDB-lite"/>
    </source>
</evidence>
<proteinExistence type="predicted"/>
<feature type="region of interest" description="Disordered" evidence="1">
    <location>
        <begin position="1"/>
        <end position="49"/>
    </location>
</feature>
<dbReference type="EMBL" id="JALD01000038">
    <property type="protein sequence ID" value="EUD11677.1"/>
    <property type="molecule type" value="Genomic_DNA"/>
</dbReference>
<comment type="caution">
    <text evidence="3">The sequence shown here is derived from an EMBL/GenBank/DDBJ whole genome shotgun (WGS) entry which is preliminary data.</text>
</comment>
<accession>A0AAV3M7X9</accession>
<dbReference type="InterPro" id="IPR002145">
    <property type="entry name" value="CopG"/>
</dbReference>
<gene>
    <name evidence="3" type="ORF">HMPREF1563_0359</name>
</gene>
<evidence type="ECO:0000259" key="2">
    <source>
        <dbReference type="Pfam" id="PF01402"/>
    </source>
</evidence>
<organism evidence="3 4">
    <name type="scientific">Providencia alcalifaciens 205/92</name>
    <dbReference type="NCBI Taxonomy" id="1256988"/>
    <lineage>
        <taxon>Bacteria</taxon>
        <taxon>Pseudomonadati</taxon>
        <taxon>Pseudomonadota</taxon>
        <taxon>Gammaproteobacteria</taxon>
        <taxon>Enterobacterales</taxon>
        <taxon>Morganellaceae</taxon>
        <taxon>Providencia</taxon>
    </lineage>
</organism>
<dbReference type="Proteomes" id="UP000022311">
    <property type="component" value="Unassembled WGS sequence"/>
</dbReference>
<evidence type="ECO:0000313" key="3">
    <source>
        <dbReference type="EMBL" id="EUD11677.1"/>
    </source>
</evidence>
<name>A0AAV3M7X9_9GAMM</name>